<dbReference type="PANTHER" id="PTHR43792:SF1">
    <property type="entry name" value="N-ACETYLTRANSFERASE DOMAIN-CONTAINING PROTEIN"/>
    <property type="match status" value="1"/>
</dbReference>
<evidence type="ECO:0000313" key="2">
    <source>
        <dbReference type="EMBL" id="SDP90592.1"/>
    </source>
</evidence>
<dbReference type="EMBL" id="FNJB01000022">
    <property type="protein sequence ID" value="SDP90592.1"/>
    <property type="molecule type" value="Genomic_DNA"/>
</dbReference>
<sequence length="188" mass="21590">MLRPTFPITTRRLILRPYVESDLDALYAIQSREDVCKYLLFEPRTRAEVEVALQERIEVTSLEKEGDAIRPAVVLAETGELLGDVMLMWVSEQNQCGELGFVFHPDHHGKGYAGEAATEMLRLGFEQAGLHRIIGRLDADNRSSGRLLERLGMRFEGRFRQNEFVKGKWADEAVYAMLADEWRDLNEF</sequence>
<dbReference type="OrthoDB" id="9132139at2"/>
<dbReference type="InterPro" id="IPR051531">
    <property type="entry name" value="N-acetyltransferase"/>
</dbReference>
<evidence type="ECO:0000313" key="3">
    <source>
        <dbReference type="Proteomes" id="UP000199651"/>
    </source>
</evidence>
<dbReference type="Gene3D" id="3.40.630.30">
    <property type="match status" value="1"/>
</dbReference>
<keyword evidence="2" id="KW-0808">Transferase</keyword>
<dbReference type="PANTHER" id="PTHR43792">
    <property type="entry name" value="GNAT FAMILY, PUTATIVE (AFU_ORTHOLOGUE AFUA_3G00765)-RELATED-RELATED"/>
    <property type="match status" value="1"/>
</dbReference>
<evidence type="ECO:0000259" key="1">
    <source>
        <dbReference type="PROSITE" id="PS51186"/>
    </source>
</evidence>
<name>A0A1H0WIM6_9PSEU</name>
<dbReference type="RefSeq" id="WP_091384057.1">
    <property type="nucleotide sequence ID" value="NZ_FNDV01000001.1"/>
</dbReference>
<feature type="domain" description="N-acetyltransferase" evidence="1">
    <location>
        <begin position="13"/>
        <end position="171"/>
    </location>
</feature>
<dbReference type="InterPro" id="IPR000182">
    <property type="entry name" value="GNAT_dom"/>
</dbReference>
<dbReference type="Proteomes" id="UP000199651">
    <property type="component" value="Unassembled WGS sequence"/>
</dbReference>
<dbReference type="SUPFAM" id="SSF55729">
    <property type="entry name" value="Acyl-CoA N-acyltransferases (Nat)"/>
    <property type="match status" value="1"/>
</dbReference>
<dbReference type="STRING" id="504798.SAMN05421871_101679"/>
<accession>A0A1H0WIM6</accession>
<organism evidence="2 3">
    <name type="scientific">Actinokineospora alba</name>
    <dbReference type="NCBI Taxonomy" id="504798"/>
    <lineage>
        <taxon>Bacteria</taxon>
        <taxon>Bacillati</taxon>
        <taxon>Actinomycetota</taxon>
        <taxon>Actinomycetes</taxon>
        <taxon>Pseudonocardiales</taxon>
        <taxon>Pseudonocardiaceae</taxon>
        <taxon>Actinokineospora</taxon>
    </lineage>
</organism>
<dbReference type="Pfam" id="PF13302">
    <property type="entry name" value="Acetyltransf_3"/>
    <property type="match status" value="1"/>
</dbReference>
<proteinExistence type="predicted"/>
<dbReference type="AlphaFoldDB" id="A0A1H0WIM6"/>
<protein>
    <submittedName>
        <fullName evidence="2">Protein N-acetyltransferase, RimJ/RimL family</fullName>
    </submittedName>
</protein>
<gene>
    <name evidence="2" type="ORF">SAMN05192558_12211</name>
</gene>
<dbReference type="PROSITE" id="PS51186">
    <property type="entry name" value="GNAT"/>
    <property type="match status" value="1"/>
</dbReference>
<keyword evidence="3" id="KW-1185">Reference proteome</keyword>
<dbReference type="InterPro" id="IPR016181">
    <property type="entry name" value="Acyl_CoA_acyltransferase"/>
</dbReference>
<reference evidence="3" key="1">
    <citation type="submission" date="2016-10" db="EMBL/GenBank/DDBJ databases">
        <authorList>
            <person name="Varghese N."/>
            <person name="Submissions S."/>
        </authorList>
    </citation>
    <scope>NUCLEOTIDE SEQUENCE [LARGE SCALE GENOMIC DNA]</scope>
    <source>
        <strain evidence="3">IBRC-M 10655</strain>
    </source>
</reference>
<dbReference type="GO" id="GO:0016747">
    <property type="term" value="F:acyltransferase activity, transferring groups other than amino-acyl groups"/>
    <property type="evidence" value="ECO:0007669"/>
    <property type="project" value="InterPro"/>
</dbReference>